<feature type="domain" description="Mandelate racemase/muconate lactonizing enzyme C-terminal" evidence="8">
    <location>
        <begin position="222"/>
        <end position="317"/>
    </location>
</feature>
<dbReference type="PANTHER" id="PTHR48073:SF2">
    <property type="entry name" value="O-SUCCINYLBENZOATE SYNTHASE"/>
    <property type="match status" value="1"/>
</dbReference>
<dbReference type="SFLD" id="SFLDS00001">
    <property type="entry name" value="Enolase"/>
    <property type="match status" value="1"/>
</dbReference>
<dbReference type="InterPro" id="IPR029017">
    <property type="entry name" value="Enolase-like_N"/>
</dbReference>
<reference evidence="9 10" key="1">
    <citation type="submission" date="2020-08" db="EMBL/GenBank/DDBJ databases">
        <title>Plant Genome Project.</title>
        <authorList>
            <person name="Zhang R.-G."/>
        </authorList>
    </citation>
    <scope>NUCLEOTIDE SEQUENCE [LARGE SCALE GENOMIC DNA]</scope>
    <source>
        <tissue evidence="9">Rhizome</tissue>
    </source>
</reference>
<protein>
    <recommendedName>
        <fullName evidence="7">Dipeptide epimerase</fullName>
        <ecNumber evidence="7">5.1.1.-</ecNumber>
    </recommendedName>
</protein>
<evidence type="ECO:0000256" key="7">
    <source>
        <dbReference type="RuleBase" id="RU366006"/>
    </source>
</evidence>
<dbReference type="EMBL" id="JACMSC010000014">
    <property type="protein sequence ID" value="KAG6491084.1"/>
    <property type="molecule type" value="Genomic_DNA"/>
</dbReference>
<evidence type="ECO:0000256" key="3">
    <source>
        <dbReference type="ARBA" id="ARBA00022842"/>
    </source>
</evidence>
<dbReference type="InterPro" id="IPR034603">
    <property type="entry name" value="Dipeptide_epimerase"/>
</dbReference>
<evidence type="ECO:0000313" key="10">
    <source>
        <dbReference type="Proteomes" id="UP000734854"/>
    </source>
</evidence>
<dbReference type="Proteomes" id="UP000734854">
    <property type="component" value="Unassembled WGS sequence"/>
</dbReference>
<feature type="binding site" evidence="6">
    <location>
        <position position="299"/>
    </location>
    <ligand>
        <name>Mg(2+)</name>
        <dbReference type="ChEBI" id="CHEBI:18420"/>
    </ligand>
</feature>
<feature type="active site" description="Proton acceptor; specific for (S)-substrate epimerization" evidence="5">
    <location>
        <position position="352"/>
    </location>
</feature>
<dbReference type="SFLD" id="SFLDG00180">
    <property type="entry name" value="muconate_cycloisomerase"/>
    <property type="match status" value="1"/>
</dbReference>
<dbReference type="Pfam" id="PF13378">
    <property type="entry name" value="MR_MLE_C"/>
    <property type="match status" value="1"/>
</dbReference>
<evidence type="ECO:0000313" key="9">
    <source>
        <dbReference type="EMBL" id="KAG6491084.1"/>
    </source>
</evidence>
<dbReference type="AlphaFoldDB" id="A0A8J5FNN4"/>
<evidence type="ECO:0000256" key="4">
    <source>
        <dbReference type="ARBA" id="ARBA00023235"/>
    </source>
</evidence>
<feature type="active site" description="Proton acceptor; specific for (R)-substrate epimerization" evidence="5">
    <location>
        <position position="243"/>
    </location>
</feature>
<dbReference type="CDD" id="cd03319">
    <property type="entry name" value="L-Ala-DL-Glu_epimerase"/>
    <property type="match status" value="1"/>
</dbReference>
<keyword evidence="10" id="KW-1185">Reference proteome</keyword>
<dbReference type="InterPro" id="IPR029065">
    <property type="entry name" value="Enolase_C-like"/>
</dbReference>
<dbReference type="InterPro" id="IPR013342">
    <property type="entry name" value="Mandelate_racemase_C"/>
</dbReference>
<comment type="similarity">
    <text evidence="1 7">Belongs to the mandelate racemase/muconate lactonizing enzyme family.</text>
</comment>
<proteinExistence type="inferred from homology"/>
<evidence type="ECO:0000256" key="1">
    <source>
        <dbReference type="ARBA" id="ARBA00008031"/>
    </source>
</evidence>
<gene>
    <name evidence="9" type="ORF">ZIOFF_052416</name>
</gene>
<dbReference type="Gene3D" id="3.30.390.10">
    <property type="entry name" value="Enolase-like, N-terminal domain"/>
    <property type="match status" value="1"/>
</dbReference>
<keyword evidence="2 6" id="KW-0479">Metal-binding</keyword>
<accession>A0A8J5FNN4</accession>
<comment type="caution">
    <text evidence="9">The sequence shown here is derived from an EMBL/GenBank/DDBJ whole genome shotgun (WGS) entry which is preliminary data.</text>
</comment>
<comment type="cofactor">
    <cofactor evidence="6 7">
        <name>Mg(2+)</name>
        <dbReference type="ChEBI" id="CHEBI:18420"/>
    </cofactor>
    <text evidence="6 7">Binds 1 Mg(2+) ion per subunit.</text>
</comment>
<sequence length="467" mass="50044">MEPLRSAALLSPAPTSLSCDLLPSTRPLCRSWRSLPCRHPARRDFLFFCCANTSTGPSPTKQQPATPISFGFNSLKETLTVNVASAEGRALDVPLARPFTIASSRLDRVTNVAVRVELRNGSVGWGEVPVLPSVTEKNQSDALAVAATACSALVHSLPMTLGDVLSEVGRLLPGHDFASVRAGVEMALIDAAANSIRIPLWRLFGGASNSITTDITIPIVSPSEAAELAAKYCRQGFSTLKLKVGKDLNSDIEVLTAIRSVHPECSFILDANEGYKAHQAIEVLDNLHGTMGVIPILFEQPVHRDNWEGLRLVSHVAKDKYGVSIAADESCKSVNDANKIIQGNLAHVINVKLAKLGVVGALEIINIAREAGIALMIGGMVETRLAMGFAGHLAAGLVSLILTHHSFLLKIQSLEVMKLPVLSTSSTIQVAKVVFFIGTMSDGGLYSYLITKIICDRAFQLISVIYH</sequence>
<evidence type="ECO:0000256" key="5">
    <source>
        <dbReference type="PIRSR" id="PIRSR634603-1"/>
    </source>
</evidence>
<dbReference type="Gene3D" id="3.20.20.120">
    <property type="entry name" value="Enolase-like C-terminal domain"/>
    <property type="match status" value="1"/>
</dbReference>
<keyword evidence="4 7" id="KW-0413">Isomerase</keyword>
<dbReference type="InterPro" id="IPR036849">
    <property type="entry name" value="Enolase-like_C_sf"/>
</dbReference>
<dbReference type="SMART" id="SM00922">
    <property type="entry name" value="MR_MLE"/>
    <property type="match status" value="1"/>
</dbReference>
<name>A0A8J5FNN4_ZINOF</name>
<organism evidence="9 10">
    <name type="scientific">Zingiber officinale</name>
    <name type="common">Ginger</name>
    <name type="synonym">Amomum zingiber</name>
    <dbReference type="NCBI Taxonomy" id="94328"/>
    <lineage>
        <taxon>Eukaryota</taxon>
        <taxon>Viridiplantae</taxon>
        <taxon>Streptophyta</taxon>
        <taxon>Embryophyta</taxon>
        <taxon>Tracheophyta</taxon>
        <taxon>Spermatophyta</taxon>
        <taxon>Magnoliopsida</taxon>
        <taxon>Liliopsida</taxon>
        <taxon>Zingiberales</taxon>
        <taxon>Zingiberaceae</taxon>
        <taxon>Zingiber</taxon>
    </lineage>
</organism>
<dbReference type="EC" id="5.1.1.-" evidence="7"/>
<dbReference type="Pfam" id="PF02746">
    <property type="entry name" value="MR_MLE_N"/>
    <property type="match status" value="1"/>
</dbReference>
<keyword evidence="3 6" id="KW-0460">Magnesium</keyword>
<dbReference type="GO" id="GO:0046872">
    <property type="term" value="F:metal ion binding"/>
    <property type="evidence" value="ECO:0007669"/>
    <property type="project" value="UniProtKB-KW"/>
</dbReference>
<feature type="binding site" evidence="6">
    <location>
        <position position="270"/>
    </location>
    <ligand>
        <name>Mg(2+)</name>
        <dbReference type="ChEBI" id="CHEBI:18420"/>
    </ligand>
</feature>
<dbReference type="GO" id="GO:0016855">
    <property type="term" value="F:racemase and epimerase activity, acting on amino acids and derivatives"/>
    <property type="evidence" value="ECO:0007669"/>
    <property type="project" value="UniProtKB-UniRule"/>
</dbReference>
<feature type="binding site" evidence="6">
    <location>
        <position position="328"/>
    </location>
    <ligand>
        <name>Mg(2+)</name>
        <dbReference type="ChEBI" id="CHEBI:18420"/>
    </ligand>
</feature>
<dbReference type="PROSITE" id="PS51257">
    <property type="entry name" value="PROKAR_LIPOPROTEIN"/>
    <property type="match status" value="1"/>
</dbReference>
<evidence type="ECO:0000256" key="2">
    <source>
        <dbReference type="ARBA" id="ARBA00022723"/>
    </source>
</evidence>
<evidence type="ECO:0000259" key="8">
    <source>
        <dbReference type="SMART" id="SM00922"/>
    </source>
</evidence>
<evidence type="ECO:0000256" key="6">
    <source>
        <dbReference type="PIRSR" id="PIRSR634603-3"/>
    </source>
</evidence>
<dbReference type="PANTHER" id="PTHR48073">
    <property type="entry name" value="O-SUCCINYLBENZOATE SYNTHASE-RELATED"/>
    <property type="match status" value="1"/>
</dbReference>
<dbReference type="SUPFAM" id="SSF54826">
    <property type="entry name" value="Enolase N-terminal domain-like"/>
    <property type="match status" value="1"/>
</dbReference>
<dbReference type="InterPro" id="IPR013341">
    <property type="entry name" value="Mandelate_racemase_N_dom"/>
</dbReference>
<dbReference type="SUPFAM" id="SSF51604">
    <property type="entry name" value="Enolase C-terminal domain-like"/>
    <property type="match status" value="1"/>
</dbReference>